<protein>
    <submittedName>
        <fullName evidence="2">Tat pathway signal protein</fullName>
    </submittedName>
</protein>
<organism evidence="2 3">
    <name type="scientific">Plastoroseomonas arctica</name>
    <dbReference type="NCBI Taxonomy" id="1509237"/>
    <lineage>
        <taxon>Bacteria</taxon>
        <taxon>Pseudomonadati</taxon>
        <taxon>Pseudomonadota</taxon>
        <taxon>Alphaproteobacteria</taxon>
        <taxon>Acetobacterales</taxon>
        <taxon>Acetobacteraceae</taxon>
        <taxon>Plastoroseomonas</taxon>
    </lineage>
</organism>
<reference evidence="2" key="2">
    <citation type="journal article" date="2021" name="Syst. Appl. Microbiol.">
        <title>Roseomonas hellenica sp. nov., isolated from roots of wild-growing Alkanna tinctoria.</title>
        <authorList>
            <person name="Rat A."/>
            <person name="Naranjo H.D."/>
            <person name="Lebbe L."/>
            <person name="Cnockaert M."/>
            <person name="Krigas N."/>
            <person name="Grigoriadou K."/>
            <person name="Maloupa E."/>
            <person name="Willems A."/>
        </authorList>
    </citation>
    <scope>NUCLEOTIDE SEQUENCE</scope>
    <source>
        <strain evidence="2">LMG 28251</strain>
    </source>
</reference>
<gene>
    <name evidence="2" type="ORF">GXW79_19540</name>
</gene>
<evidence type="ECO:0000313" key="2">
    <source>
        <dbReference type="EMBL" id="MBR0657279.1"/>
    </source>
</evidence>
<reference evidence="2" key="1">
    <citation type="submission" date="2020-01" db="EMBL/GenBank/DDBJ databases">
        <authorList>
            <person name="Rat A."/>
        </authorList>
    </citation>
    <scope>NUCLEOTIDE SEQUENCE</scope>
    <source>
        <strain evidence="2">LMG 28251</strain>
    </source>
</reference>
<evidence type="ECO:0000256" key="1">
    <source>
        <dbReference type="SAM" id="SignalP"/>
    </source>
</evidence>
<accession>A0AAF1K6E4</accession>
<evidence type="ECO:0000313" key="3">
    <source>
        <dbReference type="Proteomes" id="UP001196068"/>
    </source>
</evidence>
<feature type="signal peptide" evidence="1">
    <location>
        <begin position="1"/>
        <end position="23"/>
    </location>
</feature>
<comment type="caution">
    <text evidence="2">The sequence shown here is derived from an EMBL/GenBank/DDBJ whole genome shotgun (WGS) entry which is preliminary data.</text>
</comment>
<dbReference type="EMBL" id="JAAEDH010000029">
    <property type="protein sequence ID" value="MBR0657279.1"/>
    <property type="molecule type" value="Genomic_DNA"/>
</dbReference>
<keyword evidence="1" id="KW-0732">Signal</keyword>
<name>A0AAF1K6E4_9PROT</name>
<feature type="chain" id="PRO_5042215793" evidence="1">
    <location>
        <begin position="24"/>
        <end position="151"/>
    </location>
</feature>
<keyword evidence="3" id="KW-1185">Reference proteome</keyword>
<proteinExistence type="predicted"/>
<dbReference type="Proteomes" id="UP001196068">
    <property type="component" value="Unassembled WGS sequence"/>
</dbReference>
<dbReference type="AlphaFoldDB" id="A0AAF1K6E4"/>
<sequence>MRKTRLAGLGLALAAGLVAPARAQETAPIRIELNRLEARPEGCRVWIIIGNPGAGALDPFRLDLVLFGRDGVVTRRAAIDAGPLPGDKTTARIFDLAGLPCDGIGSLLLNDILACGAQGLAPAVPTAPDSRAACLARLTLASRVAGIAFEK</sequence>
<dbReference type="RefSeq" id="WP_211876145.1">
    <property type="nucleotide sequence ID" value="NZ_JAAEDH010000029.1"/>
</dbReference>